<dbReference type="Proteomes" id="UP000199659">
    <property type="component" value="Unassembled WGS sequence"/>
</dbReference>
<sequence>MSILKKMKYIFLISAVCLLSGCGTATEQPEVTETELLEDNTERDETILTEAISCIQDKKYPQAIGLLSGIEGNEQAEDLLRQLRYLISGSYIANLNTGVAAIDNTGKVKIEIDDTVYKEIGLGVSSDWENIISLSDGGERLDALDKDGIIHSTSDEDVDSIPTAEKLKSYSDISMLSTDFDNYVLLSSTGQIDAYSKKDGDALDYYKNEVSSLRDVVDVVTGQSRIAALKRDGTVYVADYDKYCNIPDADMYDEIAEWTDIVDISADTIGPIAGLKSDGTVVCSKTDLKGLNGEIIKSRYPYDVSGWNNIIAISNGNSNLLGLKRDGTVVATGNNEHKQLEVSDWQDIVAIAAGDWISIGLKSDGTLVIAGEVSENVDQPDVSGINNLYVPTINY</sequence>
<dbReference type="EMBL" id="FOYZ01000008">
    <property type="protein sequence ID" value="SFR86592.1"/>
    <property type="molecule type" value="Genomic_DNA"/>
</dbReference>
<dbReference type="PANTHER" id="PTHR45982">
    <property type="entry name" value="REGULATOR OF CHROMOSOME CONDENSATION"/>
    <property type="match status" value="1"/>
</dbReference>
<dbReference type="PANTHER" id="PTHR45982:SF1">
    <property type="entry name" value="REGULATOR OF CHROMOSOME CONDENSATION"/>
    <property type="match status" value="1"/>
</dbReference>
<dbReference type="Gene3D" id="2.130.10.30">
    <property type="entry name" value="Regulator of chromosome condensation 1/beta-lactamase-inhibitor protein II"/>
    <property type="match status" value="1"/>
</dbReference>
<name>A0A1I6K5T7_9FIRM</name>
<protein>
    <submittedName>
        <fullName evidence="2">Uncharacterized protein</fullName>
    </submittedName>
</protein>
<feature type="signal peptide" evidence="1">
    <location>
        <begin position="1"/>
        <end position="25"/>
    </location>
</feature>
<keyword evidence="3" id="KW-1185">Reference proteome</keyword>
<evidence type="ECO:0000313" key="2">
    <source>
        <dbReference type="EMBL" id="SFR86592.1"/>
    </source>
</evidence>
<dbReference type="PROSITE" id="PS51257">
    <property type="entry name" value="PROKAR_LIPOPROTEIN"/>
    <property type="match status" value="1"/>
</dbReference>
<dbReference type="STRING" id="37658.SAMN05661086_02214"/>
<evidence type="ECO:0000313" key="3">
    <source>
        <dbReference type="Proteomes" id="UP000199659"/>
    </source>
</evidence>
<organism evidence="2 3">
    <name type="scientific">Anaeromicropila populeti</name>
    <dbReference type="NCBI Taxonomy" id="37658"/>
    <lineage>
        <taxon>Bacteria</taxon>
        <taxon>Bacillati</taxon>
        <taxon>Bacillota</taxon>
        <taxon>Clostridia</taxon>
        <taxon>Lachnospirales</taxon>
        <taxon>Lachnospiraceae</taxon>
        <taxon>Anaeromicropila</taxon>
    </lineage>
</organism>
<dbReference type="AlphaFoldDB" id="A0A1I6K5T7"/>
<dbReference type="OrthoDB" id="9796385at2"/>
<dbReference type="RefSeq" id="WP_092560731.1">
    <property type="nucleotide sequence ID" value="NZ_FOYZ01000008.1"/>
</dbReference>
<gene>
    <name evidence="2" type="ORF">SAMN05661086_02214</name>
</gene>
<dbReference type="InterPro" id="IPR051553">
    <property type="entry name" value="Ran_GTPase-activating"/>
</dbReference>
<dbReference type="SUPFAM" id="SSF50985">
    <property type="entry name" value="RCC1/BLIP-II"/>
    <property type="match status" value="1"/>
</dbReference>
<reference evidence="2 3" key="1">
    <citation type="submission" date="2016-10" db="EMBL/GenBank/DDBJ databases">
        <authorList>
            <person name="de Groot N.N."/>
        </authorList>
    </citation>
    <scope>NUCLEOTIDE SEQUENCE [LARGE SCALE GENOMIC DNA]</scope>
    <source>
        <strain evidence="2 3">743A</strain>
    </source>
</reference>
<keyword evidence="1" id="KW-0732">Signal</keyword>
<proteinExistence type="predicted"/>
<feature type="chain" id="PRO_5038916655" evidence="1">
    <location>
        <begin position="26"/>
        <end position="395"/>
    </location>
</feature>
<accession>A0A1I6K5T7</accession>
<dbReference type="InterPro" id="IPR009091">
    <property type="entry name" value="RCC1/BLIP-II"/>
</dbReference>
<evidence type="ECO:0000256" key="1">
    <source>
        <dbReference type="SAM" id="SignalP"/>
    </source>
</evidence>